<dbReference type="EMBL" id="BOON01000050">
    <property type="protein sequence ID" value="GII25363.1"/>
    <property type="molecule type" value="Genomic_DNA"/>
</dbReference>
<comment type="caution">
    <text evidence="2">The sequence shown here is derived from an EMBL/GenBank/DDBJ whole genome shotgun (WGS) entry which is preliminary data.</text>
</comment>
<name>A0A8J3TF87_9ACTN</name>
<dbReference type="Gene3D" id="3.10.180.10">
    <property type="entry name" value="2,3-Dihydroxybiphenyl 1,2-Dioxygenase, domain 1"/>
    <property type="match status" value="1"/>
</dbReference>
<protein>
    <recommendedName>
        <fullName evidence="1">VOC domain-containing protein</fullName>
    </recommendedName>
</protein>
<dbReference type="CDD" id="cd06587">
    <property type="entry name" value="VOC"/>
    <property type="match status" value="1"/>
</dbReference>
<dbReference type="InterPro" id="IPR041581">
    <property type="entry name" value="Glyoxalase_6"/>
</dbReference>
<dbReference type="Proteomes" id="UP000599074">
    <property type="component" value="Unassembled WGS sequence"/>
</dbReference>
<organism evidence="2 3">
    <name type="scientific">Planosporangium mesophilum</name>
    <dbReference type="NCBI Taxonomy" id="689768"/>
    <lineage>
        <taxon>Bacteria</taxon>
        <taxon>Bacillati</taxon>
        <taxon>Actinomycetota</taxon>
        <taxon>Actinomycetes</taxon>
        <taxon>Micromonosporales</taxon>
        <taxon>Micromonosporaceae</taxon>
        <taxon>Planosporangium</taxon>
    </lineage>
</organism>
<dbReference type="RefSeq" id="WP_203935841.1">
    <property type="nucleotide sequence ID" value="NZ_BOON01000050.1"/>
</dbReference>
<proteinExistence type="predicted"/>
<evidence type="ECO:0000313" key="2">
    <source>
        <dbReference type="EMBL" id="GII25363.1"/>
    </source>
</evidence>
<feature type="domain" description="VOC" evidence="1">
    <location>
        <begin position="4"/>
        <end position="121"/>
    </location>
</feature>
<dbReference type="PANTHER" id="PTHR35908:SF1">
    <property type="entry name" value="CONSERVED PROTEIN"/>
    <property type="match status" value="1"/>
</dbReference>
<keyword evidence="3" id="KW-1185">Reference proteome</keyword>
<dbReference type="PROSITE" id="PS51819">
    <property type="entry name" value="VOC"/>
    <property type="match status" value="1"/>
</dbReference>
<dbReference type="InterPro" id="IPR029068">
    <property type="entry name" value="Glyas_Bleomycin-R_OHBP_Dase"/>
</dbReference>
<sequence length="127" mass="14152">MNSLVEWWALTIDCAEPNAMADFYAALLDGKVTRRTHDSAFVDGAGMLLVFRAVPDYKPPTWPSPEIPMQKHFEFVVSDPDAAAEKLLPLGAKIAEYQDEDDPNFVVLLDPAGHPFCLIRSSAARRY</sequence>
<accession>A0A8J3TF87</accession>
<dbReference type="InterPro" id="IPR037523">
    <property type="entry name" value="VOC_core"/>
</dbReference>
<evidence type="ECO:0000259" key="1">
    <source>
        <dbReference type="PROSITE" id="PS51819"/>
    </source>
</evidence>
<gene>
    <name evidence="2" type="ORF">Pme01_49600</name>
</gene>
<dbReference type="PANTHER" id="PTHR35908">
    <property type="entry name" value="HYPOTHETICAL FUSION PROTEIN"/>
    <property type="match status" value="1"/>
</dbReference>
<evidence type="ECO:0000313" key="3">
    <source>
        <dbReference type="Proteomes" id="UP000599074"/>
    </source>
</evidence>
<reference evidence="2" key="1">
    <citation type="submission" date="2021-01" db="EMBL/GenBank/DDBJ databases">
        <title>Whole genome shotgun sequence of Planosporangium mesophilum NBRC 109066.</title>
        <authorList>
            <person name="Komaki H."/>
            <person name="Tamura T."/>
        </authorList>
    </citation>
    <scope>NUCLEOTIDE SEQUENCE</scope>
    <source>
        <strain evidence="2">NBRC 109066</strain>
    </source>
</reference>
<dbReference type="AlphaFoldDB" id="A0A8J3TF87"/>
<dbReference type="Pfam" id="PF18029">
    <property type="entry name" value="Glyoxalase_6"/>
    <property type="match status" value="1"/>
</dbReference>
<dbReference type="SUPFAM" id="SSF54593">
    <property type="entry name" value="Glyoxalase/Bleomycin resistance protein/Dihydroxybiphenyl dioxygenase"/>
    <property type="match status" value="1"/>
</dbReference>